<feature type="transmembrane region" description="Helical" evidence="8">
    <location>
        <begin position="139"/>
        <end position="156"/>
    </location>
</feature>
<keyword evidence="7 8" id="KW-0472">Membrane</keyword>
<comment type="subcellular location">
    <subcellularLocation>
        <location evidence="1">Cell membrane</location>
        <topology evidence="1">Multi-pass membrane protein</topology>
    </subcellularLocation>
</comment>
<dbReference type="PANTHER" id="PTHR33908">
    <property type="entry name" value="MANNOSYLTRANSFERASE YKCB-RELATED"/>
    <property type="match status" value="1"/>
</dbReference>
<dbReference type="Pfam" id="PF13231">
    <property type="entry name" value="PMT_2"/>
    <property type="match status" value="1"/>
</dbReference>
<feature type="transmembrane region" description="Helical" evidence="8">
    <location>
        <begin position="7"/>
        <end position="26"/>
    </location>
</feature>
<dbReference type="GO" id="GO:0010041">
    <property type="term" value="P:response to iron(III) ion"/>
    <property type="evidence" value="ECO:0007669"/>
    <property type="project" value="TreeGrafter"/>
</dbReference>
<feature type="transmembrane region" description="Helical" evidence="8">
    <location>
        <begin position="207"/>
        <end position="230"/>
    </location>
</feature>
<evidence type="ECO:0000256" key="3">
    <source>
        <dbReference type="ARBA" id="ARBA00022676"/>
    </source>
</evidence>
<dbReference type="RefSeq" id="WP_118126112.1">
    <property type="nucleotide sequence ID" value="NZ_CAEUHP010000001.1"/>
</dbReference>
<dbReference type="GO" id="GO:0009103">
    <property type="term" value="P:lipopolysaccharide biosynthetic process"/>
    <property type="evidence" value="ECO:0007669"/>
    <property type="project" value="UniProtKB-ARBA"/>
</dbReference>
<proteinExistence type="predicted"/>
<feature type="transmembrane region" description="Helical" evidence="8">
    <location>
        <begin position="293"/>
        <end position="311"/>
    </location>
</feature>
<evidence type="ECO:0000313" key="10">
    <source>
        <dbReference type="EMBL" id="RHF73849.1"/>
    </source>
</evidence>
<evidence type="ECO:0000256" key="6">
    <source>
        <dbReference type="ARBA" id="ARBA00022989"/>
    </source>
</evidence>
<dbReference type="InterPro" id="IPR038731">
    <property type="entry name" value="RgtA/B/C-like"/>
</dbReference>
<feature type="transmembrane region" description="Helical" evidence="8">
    <location>
        <begin position="261"/>
        <end position="281"/>
    </location>
</feature>
<feature type="transmembrane region" description="Helical" evidence="8">
    <location>
        <begin position="183"/>
        <end position="200"/>
    </location>
</feature>
<dbReference type="PANTHER" id="PTHR33908:SF3">
    <property type="entry name" value="UNDECAPRENYL PHOSPHATE-ALPHA-4-AMINO-4-DEOXY-L-ARABINOSE ARABINOSYL TRANSFERASE"/>
    <property type="match status" value="1"/>
</dbReference>
<evidence type="ECO:0000256" key="5">
    <source>
        <dbReference type="ARBA" id="ARBA00022692"/>
    </source>
</evidence>
<evidence type="ECO:0000313" key="11">
    <source>
        <dbReference type="Proteomes" id="UP000284676"/>
    </source>
</evidence>
<dbReference type="GO" id="GO:0005886">
    <property type="term" value="C:plasma membrane"/>
    <property type="evidence" value="ECO:0007669"/>
    <property type="project" value="UniProtKB-SubCell"/>
</dbReference>
<dbReference type="AlphaFoldDB" id="A0A414PZ56"/>
<comment type="caution">
    <text evidence="10">The sequence shown here is derived from an EMBL/GenBank/DDBJ whole genome shotgun (WGS) entry which is preliminary data.</text>
</comment>
<keyword evidence="4 10" id="KW-0808">Transferase</keyword>
<protein>
    <submittedName>
        <fullName evidence="10">Phospholipid carrier-dependent glycosyltransferase</fullName>
    </submittedName>
</protein>
<feature type="transmembrane region" description="Helical" evidence="8">
    <location>
        <begin position="116"/>
        <end position="133"/>
    </location>
</feature>
<dbReference type="Proteomes" id="UP000284676">
    <property type="component" value="Unassembled WGS sequence"/>
</dbReference>
<dbReference type="GO" id="GO:0035556">
    <property type="term" value="P:intracellular signal transduction"/>
    <property type="evidence" value="ECO:0007669"/>
    <property type="project" value="InterPro"/>
</dbReference>
<evidence type="ECO:0000256" key="8">
    <source>
        <dbReference type="SAM" id="Phobius"/>
    </source>
</evidence>
<gene>
    <name evidence="10" type="ORF">DW663_03420</name>
</gene>
<reference evidence="10 11" key="1">
    <citation type="submission" date="2018-08" db="EMBL/GenBank/DDBJ databases">
        <title>A genome reference for cultivated species of the human gut microbiota.</title>
        <authorList>
            <person name="Zou Y."/>
            <person name="Xue W."/>
            <person name="Luo G."/>
        </authorList>
    </citation>
    <scope>NUCLEOTIDE SEQUENCE [LARGE SCALE GENOMIC DNA]</scope>
    <source>
        <strain evidence="10 11">AM25-1</strain>
    </source>
</reference>
<feature type="transmembrane region" description="Helical" evidence="8">
    <location>
        <begin position="317"/>
        <end position="336"/>
    </location>
</feature>
<dbReference type="EMBL" id="QRHL01000003">
    <property type="protein sequence ID" value="RHF73849.1"/>
    <property type="molecule type" value="Genomic_DNA"/>
</dbReference>
<feature type="transmembrane region" description="Helical" evidence="8">
    <location>
        <begin position="411"/>
        <end position="431"/>
    </location>
</feature>
<organism evidence="10 11">
    <name type="scientific">Fusobacterium mortiferum</name>
    <dbReference type="NCBI Taxonomy" id="850"/>
    <lineage>
        <taxon>Bacteria</taxon>
        <taxon>Fusobacteriati</taxon>
        <taxon>Fusobacteriota</taxon>
        <taxon>Fusobacteriia</taxon>
        <taxon>Fusobacteriales</taxon>
        <taxon>Fusobacteriaceae</taxon>
        <taxon>Fusobacterium</taxon>
    </lineage>
</organism>
<evidence type="ECO:0000256" key="4">
    <source>
        <dbReference type="ARBA" id="ARBA00022679"/>
    </source>
</evidence>
<feature type="transmembrane region" description="Helical" evidence="8">
    <location>
        <begin position="161"/>
        <end position="177"/>
    </location>
</feature>
<dbReference type="GO" id="GO:0016763">
    <property type="term" value="F:pentosyltransferase activity"/>
    <property type="evidence" value="ECO:0007669"/>
    <property type="project" value="TreeGrafter"/>
</dbReference>
<keyword evidence="2" id="KW-1003">Cell membrane</keyword>
<accession>A0A414PZ56</accession>
<keyword evidence="3" id="KW-0328">Glycosyltransferase</keyword>
<sequence>MDKQERKYLIILAFISMVAFFSNLWVRPADLMEARNFITAREMIQNDNYIIPTLNDFLRFEKPPLPTWVTALVMNITENVKDEYILRIPVALCGILFIYLLYYFVKITTENKLQSFITAFIGSTTFMIIKIGNENTWDLYTYVFAFGAILFFIRGLKKEKLIDFFITGIFLSASIMSKGPIGIYGLILPFLIAHIYIYGFSNYKKNIVKIFVTLIITIIFSSIWPLIIYLKYPDYFLSILNKEKNTWSNSHVKSFVYYMDYFIYMGIWMFFSVLTLYFNWIKRRSENKNFSKFIFLWNILIILALSIIKMKKKRYGIPIYMISIIGVGTICYYYYNKCWDKLKKSDKILLYFQLGFISFISITIPIIIFFKGYLLNQVGLTYFIITIISFIPFIIYGIRYILYKKDINTKFIVIGSGILMLIVNLTSNWFFDTNFINKNKKENIENYTKIKVMRANPPSLNIYSNNFEIEDVWRVGKSIKPFNINNDLPDKFIFLGEVSEKMKSKFYIQKQEIYVKENGDLAKFYYLKKMEG</sequence>
<dbReference type="GO" id="GO:0004435">
    <property type="term" value="F:phosphatidylinositol-4,5-bisphosphate phospholipase C activity"/>
    <property type="evidence" value="ECO:0007669"/>
    <property type="project" value="InterPro"/>
</dbReference>
<evidence type="ECO:0000256" key="2">
    <source>
        <dbReference type="ARBA" id="ARBA00022475"/>
    </source>
</evidence>
<feature type="transmembrane region" description="Helical" evidence="8">
    <location>
        <begin position="382"/>
        <end position="402"/>
    </location>
</feature>
<dbReference type="InterPro" id="IPR001711">
    <property type="entry name" value="PLipase_C_Pinositol-sp_Y"/>
</dbReference>
<keyword evidence="6 8" id="KW-1133">Transmembrane helix</keyword>
<feature type="transmembrane region" description="Helical" evidence="8">
    <location>
        <begin position="84"/>
        <end position="104"/>
    </location>
</feature>
<dbReference type="PROSITE" id="PS50008">
    <property type="entry name" value="PIPLC_Y_DOMAIN"/>
    <property type="match status" value="1"/>
</dbReference>
<evidence type="ECO:0000256" key="1">
    <source>
        <dbReference type="ARBA" id="ARBA00004651"/>
    </source>
</evidence>
<feature type="transmembrane region" description="Helical" evidence="8">
    <location>
        <begin position="348"/>
        <end position="370"/>
    </location>
</feature>
<evidence type="ECO:0000256" key="7">
    <source>
        <dbReference type="ARBA" id="ARBA00023136"/>
    </source>
</evidence>
<dbReference type="InterPro" id="IPR050297">
    <property type="entry name" value="LipidA_mod_glycosyltrf_83"/>
</dbReference>
<keyword evidence="5 8" id="KW-0812">Transmembrane</keyword>
<name>A0A414PZ56_FUSMR</name>
<feature type="domain" description="PI-PLC Y-box" evidence="9">
    <location>
        <begin position="434"/>
        <end position="483"/>
    </location>
</feature>
<evidence type="ECO:0000259" key="9">
    <source>
        <dbReference type="PROSITE" id="PS50008"/>
    </source>
</evidence>